<protein>
    <submittedName>
        <fullName evidence="1">Uncharacterized protein</fullName>
    </submittedName>
</protein>
<evidence type="ECO:0000313" key="1">
    <source>
        <dbReference type="EMBL" id="GAI99820.1"/>
    </source>
</evidence>
<sequence>MHDDTKTNQLMAQRLGNWGVWCEFDQLTPPSLDILPYTTTGWYRLTLDLIKVS</sequence>
<name>X1UIU6_9ZZZZ</name>
<comment type="caution">
    <text evidence="1">The sequence shown here is derived from an EMBL/GenBank/DDBJ whole genome shotgun (WGS) entry which is preliminary data.</text>
</comment>
<accession>X1UIU6</accession>
<reference evidence="1" key="1">
    <citation type="journal article" date="2014" name="Front. Microbiol.">
        <title>High frequency of phylogenetically diverse reductive dehalogenase-homologous genes in deep subseafloor sedimentary metagenomes.</title>
        <authorList>
            <person name="Kawai M."/>
            <person name="Futagami T."/>
            <person name="Toyoda A."/>
            <person name="Takaki Y."/>
            <person name="Nishi S."/>
            <person name="Hori S."/>
            <person name="Arai W."/>
            <person name="Tsubouchi T."/>
            <person name="Morono Y."/>
            <person name="Uchiyama I."/>
            <person name="Ito T."/>
            <person name="Fujiyama A."/>
            <person name="Inagaki F."/>
            <person name="Takami H."/>
        </authorList>
    </citation>
    <scope>NUCLEOTIDE SEQUENCE</scope>
    <source>
        <strain evidence="1">Expedition CK06-06</strain>
    </source>
</reference>
<gene>
    <name evidence="1" type="ORF">S12H4_33616</name>
</gene>
<dbReference type="AlphaFoldDB" id="X1UIU6"/>
<dbReference type="EMBL" id="BARW01019824">
    <property type="protein sequence ID" value="GAI99820.1"/>
    <property type="molecule type" value="Genomic_DNA"/>
</dbReference>
<proteinExistence type="predicted"/>
<organism evidence="1">
    <name type="scientific">marine sediment metagenome</name>
    <dbReference type="NCBI Taxonomy" id="412755"/>
    <lineage>
        <taxon>unclassified sequences</taxon>
        <taxon>metagenomes</taxon>
        <taxon>ecological metagenomes</taxon>
    </lineage>
</organism>